<comment type="caution">
    <text evidence="3">The sequence shown here is derived from an EMBL/GenBank/DDBJ whole genome shotgun (WGS) entry which is preliminary data.</text>
</comment>
<protein>
    <submittedName>
        <fullName evidence="3">DUF6493 family protein</fullName>
    </submittedName>
</protein>
<dbReference type="InterPro" id="IPR056727">
    <property type="entry name" value="DUF7825"/>
</dbReference>
<dbReference type="InterPro" id="IPR056726">
    <property type="entry name" value="DUF7824"/>
</dbReference>
<dbReference type="Pfam" id="PF25148">
    <property type="entry name" value="DUF7824"/>
    <property type="match status" value="1"/>
</dbReference>
<evidence type="ECO:0000313" key="3">
    <source>
        <dbReference type="EMBL" id="MFB9462277.1"/>
    </source>
</evidence>
<dbReference type="Pfam" id="PF25149">
    <property type="entry name" value="DUF7825"/>
    <property type="match status" value="1"/>
</dbReference>
<evidence type="ECO:0000259" key="1">
    <source>
        <dbReference type="Pfam" id="PF25148"/>
    </source>
</evidence>
<organism evidence="3 4">
    <name type="scientific">Streptomyces cinereospinus</name>
    <dbReference type="NCBI Taxonomy" id="285561"/>
    <lineage>
        <taxon>Bacteria</taxon>
        <taxon>Bacillati</taxon>
        <taxon>Actinomycetota</taxon>
        <taxon>Actinomycetes</taxon>
        <taxon>Kitasatosporales</taxon>
        <taxon>Streptomycetaceae</taxon>
        <taxon>Streptomyces</taxon>
    </lineage>
</organism>
<dbReference type="RefSeq" id="WP_381342863.1">
    <property type="nucleotide sequence ID" value="NZ_JBHMCY010000008.1"/>
</dbReference>
<dbReference type="EMBL" id="JBHMCY010000008">
    <property type="protein sequence ID" value="MFB9462277.1"/>
    <property type="molecule type" value="Genomic_DNA"/>
</dbReference>
<dbReference type="Proteomes" id="UP001589709">
    <property type="component" value="Unassembled WGS sequence"/>
</dbReference>
<accession>A0ABV5MW68</accession>
<feature type="domain" description="DUF7824" evidence="1">
    <location>
        <begin position="524"/>
        <end position="603"/>
    </location>
</feature>
<sequence length="884" mass="93755">MSALMELVRTGRTAEVVGLLDGMTDAERRSYVPELRALRQELRAAPWQSDARRAYPALHTAGAACQTGAAGVASWLAAADLRWSGVSPAVLLHVLGDRETEWLADVTHRLAQRPVTAAVPYELMAGLVRLSGCPVPTTDAYVRGWIDHQHGSWQRGGTLLDRLRPDPHLRELVSALFETDDIGSRLQWPGHDGPDTWTGALARLTAEGVLDRATTVDACVARLLRGGPAADQRVFLRLVRSLALTRDEQRQRTADWLALASDATSTVASYAQSVLAGLALDGELAPHRLAEMSDAVLFRPEKKLVRAQLVLLGKALTRDASAAGALLPAVARAFGHEDAEIQERALKLAERHVRKLDAAPVRAELAAAAAQLTPGLRARAAGTLGAAPADPEPADYTEVLPPAPRPARLAPAAASAVELAEEVGAALAAEPGVSGFERALDGLVRHAHQDRDALLAALQPVVTRRWWDGADGPVAGDRYGDSLGEVTDAAAGLDLLLATLRGAVRTATLRARVRRGAKVRGCVHSALSRAFTARLWEVAYRMRTDPLPFLLSTPTWSTGLLEPAELVARLDGYRRLGVRVAVTDFAQALLRVDRADRAAAGQAAVRAAALGTREGRRLAAWLTSGTPALPGARRRTSGPRVLVELGEVPDLRDDLPAEFQPLGGPVGVLQEHRWCPHWDDDIRQHWSALLPQRRELVAARLLRDLSDLALDDHQGAAVALPALAESGGEAGEAVHLGLAYGLGARHAQDRLAAVDALLVLAARGQLDATRLGTDLGQLVRCGAVKTARLAESARTAAATGAHATVWGVLSRMLPLPLADLATGDAAAPPRGLGELLAVAAECAERSGARGELPHLAQAAARRGSSRLATQARRLRSALAEGVAA</sequence>
<name>A0ABV5MW68_9ACTN</name>
<keyword evidence="4" id="KW-1185">Reference proteome</keyword>
<feature type="domain" description="DUF7825" evidence="2">
    <location>
        <begin position="684"/>
        <end position="792"/>
    </location>
</feature>
<proteinExistence type="predicted"/>
<gene>
    <name evidence="3" type="ORF">ACFF45_06000</name>
</gene>
<evidence type="ECO:0000259" key="2">
    <source>
        <dbReference type="Pfam" id="PF25149"/>
    </source>
</evidence>
<reference evidence="3 4" key="1">
    <citation type="submission" date="2024-09" db="EMBL/GenBank/DDBJ databases">
        <authorList>
            <person name="Sun Q."/>
            <person name="Mori K."/>
        </authorList>
    </citation>
    <scope>NUCLEOTIDE SEQUENCE [LARGE SCALE GENOMIC DNA]</scope>
    <source>
        <strain evidence="3 4">JCM 6917</strain>
    </source>
</reference>
<evidence type="ECO:0000313" key="4">
    <source>
        <dbReference type="Proteomes" id="UP001589709"/>
    </source>
</evidence>